<dbReference type="OrthoDB" id="10552106at2759"/>
<proteinExistence type="predicted"/>
<gene>
    <name evidence="2" type="ORF">EYF80_015521</name>
</gene>
<comment type="caution">
    <text evidence="2">The sequence shown here is derived from an EMBL/GenBank/DDBJ whole genome shotgun (WGS) entry which is preliminary data.</text>
</comment>
<feature type="compositionally biased region" description="Basic and acidic residues" evidence="1">
    <location>
        <begin position="1"/>
        <end position="10"/>
    </location>
</feature>
<name>A0A4Z2I8J1_9TELE</name>
<evidence type="ECO:0000313" key="3">
    <source>
        <dbReference type="Proteomes" id="UP000314294"/>
    </source>
</evidence>
<protein>
    <submittedName>
        <fullName evidence="2">Uncharacterized protein</fullName>
    </submittedName>
</protein>
<evidence type="ECO:0000313" key="2">
    <source>
        <dbReference type="EMBL" id="TNN74278.1"/>
    </source>
</evidence>
<dbReference type="AlphaFoldDB" id="A0A4Z2I8J1"/>
<dbReference type="EMBL" id="SRLO01000116">
    <property type="protein sequence ID" value="TNN74278.1"/>
    <property type="molecule type" value="Genomic_DNA"/>
</dbReference>
<dbReference type="Proteomes" id="UP000314294">
    <property type="component" value="Unassembled WGS sequence"/>
</dbReference>
<organism evidence="2 3">
    <name type="scientific">Liparis tanakae</name>
    <name type="common">Tanaka's snailfish</name>
    <dbReference type="NCBI Taxonomy" id="230148"/>
    <lineage>
        <taxon>Eukaryota</taxon>
        <taxon>Metazoa</taxon>
        <taxon>Chordata</taxon>
        <taxon>Craniata</taxon>
        <taxon>Vertebrata</taxon>
        <taxon>Euteleostomi</taxon>
        <taxon>Actinopterygii</taxon>
        <taxon>Neopterygii</taxon>
        <taxon>Teleostei</taxon>
        <taxon>Neoteleostei</taxon>
        <taxon>Acanthomorphata</taxon>
        <taxon>Eupercaria</taxon>
        <taxon>Perciformes</taxon>
        <taxon>Cottioidei</taxon>
        <taxon>Cottales</taxon>
        <taxon>Liparidae</taxon>
        <taxon>Liparis</taxon>
    </lineage>
</organism>
<accession>A0A4Z2I8J1</accession>
<feature type="region of interest" description="Disordered" evidence="1">
    <location>
        <begin position="1"/>
        <end position="23"/>
    </location>
</feature>
<reference evidence="2 3" key="1">
    <citation type="submission" date="2019-03" db="EMBL/GenBank/DDBJ databases">
        <title>First draft genome of Liparis tanakae, snailfish: a comprehensive survey of snailfish specific genes.</title>
        <authorList>
            <person name="Kim W."/>
            <person name="Song I."/>
            <person name="Jeong J.-H."/>
            <person name="Kim D."/>
            <person name="Kim S."/>
            <person name="Ryu S."/>
            <person name="Song J.Y."/>
            <person name="Lee S.K."/>
        </authorList>
    </citation>
    <scope>NUCLEOTIDE SEQUENCE [LARGE SCALE GENOMIC DNA]</scope>
    <source>
        <tissue evidence="2">Muscle</tissue>
    </source>
</reference>
<keyword evidence="3" id="KW-1185">Reference proteome</keyword>
<sequence length="105" mass="11922">MEKKAKELKAMMKKHRPKAEDLDPRKWIKEETLAGFADFISNRHSDREVDTSFDNSVMSKKNDVVAMKALSRGLNANARDLRRVKVDQRDKVGGVSLPASDKLSH</sequence>
<evidence type="ECO:0000256" key="1">
    <source>
        <dbReference type="SAM" id="MobiDB-lite"/>
    </source>
</evidence>
<feature type="region of interest" description="Disordered" evidence="1">
    <location>
        <begin position="85"/>
        <end position="105"/>
    </location>
</feature>